<accession>A0A554VIW6</accession>
<proteinExistence type="predicted"/>
<comment type="caution">
    <text evidence="2">The sequence shown here is derived from an EMBL/GenBank/DDBJ whole genome shotgun (WGS) entry which is preliminary data.</text>
</comment>
<protein>
    <recommendedName>
        <fullName evidence="4">DUF4064 domain-containing protein</fullName>
    </recommendedName>
</protein>
<dbReference type="RefSeq" id="WP_143917028.1">
    <property type="nucleotide sequence ID" value="NZ_CANMIK010000035.1"/>
</dbReference>
<evidence type="ECO:0000313" key="2">
    <source>
        <dbReference type="EMBL" id="TSE07748.1"/>
    </source>
</evidence>
<organism evidence="2 3">
    <name type="scientific">Aquimarina algiphila</name>
    <dbReference type="NCBI Taxonomy" id="2047982"/>
    <lineage>
        <taxon>Bacteria</taxon>
        <taxon>Pseudomonadati</taxon>
        <taxon>Bacteroidota</taxon>
        <taxon>Flavobacteriia</taxon>
        <taxon>Flavobacteriales</taxon>
        <taxon>Flavobacteriaceae</taxon>
        <taxon>Aquimarina</taxon>
    </lineage>
</organism>
<evidence type="ECO:0000313" key="3">
    <source>
        <dbReference type="Proteomes" id="UP000318833"/>
    </source>
</evidence>
<name>A0A554VIW6_9FLAO</name>
<dbReference type="AlphaFoldDB" id="A0A554VIW6"/>
<keyword evidence="1" id="KW-0472">Membrane</keyword>
<feature type="transmembrane region" description="Helical" evidence="1">
    <location>
        <begin position="75"/>
        <end position="99"/>
    </location>
</feature>
<keyword evidence="1" id="KW-0812">Transmembrane</keyword>
<evidence type="ECO:0000256" key="1">
    <source>
        <dbReference type="SAM" id="Phobius"/>
    </source>
</evidence>
<keyword evidence="1" id="KW-1133">Transmembrane helix</keyword>
<dbReference type="EMBL" id="VLNR01000030">
    <property type="protein sequence ID" value="TSE07748.1"/>
    <property type="molecule type" value="Genomic_DNA"/>
</dbReference>
<feature type="transmembrane region" description="Helical" evidence="1">
    <location>
        <begin position="41"/>
        <end position="63"/>
    </location>
</feature>
<gene>
    <name evidence="2" type="ORF">FOF46_15070</name>
</gene>
<evidence type="ECO:0008006" key="4">
    <source>
        <dbReference type="Google" id="ProtNLM"/>
    </source>
</evidence>
<sequence>MKKGILSVIVATMGIYFVYWFNRGICETIILSSDTTNVSEFSLHTFGNVYKIMTVSIGLLGLYLGVISMKNKKKIAITGITLSIIVIIISFLPLCEYYLRFKTPVNP</sequence>
<keyword evidence="3" id="KW-1185">Reference proteome</keyword>
<dbReference type="Proteomes" id="UP000318833">
    <property type="component" value="Unassembled WGS sequence"/>
</dbReference>
<feature type="transmembrane region" description="Helical" evidence="1">
    <location>
        <begin position="5"/>
        <end position="21"/>
    </location>
</feature>
<reference evidence="2 3" key="1">
    <citation type="submission" date="2019-07" db="EMBL/GenBank/DDBJ databases">
        <title>The draft genome sequence of Aquimarina algiphila M91.</title>
        <authorList>
            <person name="Meng X."/>
        </authorList>
    </citation>
    <scope>NUCLEOTIDE SEQUENCE [LARGE SCALE GENOMIC DNA]</scope>
    <source>
        <strain evidence="2 3">M91</strain>
    </source>
</reference>
<dbReference type="OrthoDB" id="1164893at2"/>